<reference evidence="1 2" key="1">
    <citation type="submission" date="2019-02" db="EMBL/GenBank/DDBJ databases">
        <authorList>
            <person name="Zhang G."/>
        </authorList>
    </citation>
    <scope>NUCLEOTIDE SEQUENCE [LARGE SCALE GENOMIC DNA]</scope>
    <source>
        <strain evidence="1 2">CMB17</strain>
    </source>
</reference>
<gene>
    <name evidence="1" type="ORF">EYF88_10770</name>
</gene>
<evidence type="ECO:0000313" key="2">
    <source>
        <dbReference type="Proteomes" id="UP000292859"/>
    </source>
</evidence>
<accession>A0ABY1YI19</accession>
<proteinExistence type="predicted"/>
<keyword evidence="2" id="KW-1185">Reference proteome</keyword>
<evidence type="ECO:0000313" key="1">
    <source>
        <dbReference type="EMBL" id="TBN50094.1"/>
    </source>
</evidence>
<comment type="caution">
    <text evidence="1">The sequence shown here is derived from an EMBL/GenBank/DDBJ whole genome shotgun (WGS) entry which is preliminary data.</text>
</comment>
<organism evidence="1 2">
    <name type="scientific">Paracoccus sediminis</name>
    <dbReference type="NCBI Taxonomy" id="1214787"/>
    <lineage>
        <taxon>Bacteria</taxon>
        <taxon>Pseudomonadati</taxon>
        <taxon>Pseudomonadota</taxon>
        <taxon>Alphaproteobacteria</taxon>
        <taxon>Rhodobacterales</taxon>
        <taxon>Paracoccaceae</taxon>
        <taxon>Paracoccus</taxon>
    </lineage>
</organism>
<dbReference type="EMBL" id="SIRL01000006">
    <property type="protein sequence ID" value="TBN50094.1"/>
    <property type="molecule type" value="Genomic_DNA"/>
</dbReference>
<protein>
    <submittedName>
        <fullName evidence="1">Uncharacterized protein</fullName>
    </submittedName>
</protein>
<dbReference type="Proteomes" id="UP000292859">
    <property type="component" value="Unassembled WGS sequence"/>
</dbReference>
<dbReference type="RefSeq" id="WP_131023344.1">
    <property type="nucleotide sequence ID" value="NZ_FZNM01000006.1"/>
</dbReference>
<sequence>MNRDSGERLQPGRRLFVPEKTSGFVSWICKRLLTDASCPGGSMFPTRLGKGFLKLSCQHPEVGGYRPLLIDVRQNPRQRLFEFVFRAGIIIPLGHRVSRKKSKSDRIS</sequence>
<name>A0ABY1YI19_9RHOB</name>